<feature type="region of interest" description="Disordered" evidence="1">
    <location>
        <begin position="1"/>
        <end position="25"/>
    </location>
</feature>
<dbReference type="OrthoDB" id="1045822at2759"/>
<reference evidence="2 3" key="1">
    <citation type="submission" date="2015-04" db="EMBL/GenBank/DDBJ databases">
        <title>Complete genome sequence of Schizopora paradoxa KUC8140, a cosmopolitan wood degrader in East Asia.</title>
        <authorList>
            <consortium name="DOE Joint Genome Institute"/>
            <person name="Min B."/>
            <person name="Park H."/>
            <person name="Jang Y."/>
            <person name="Kim J.-J."/>
            <person name="Kim K.H."/>
            <person name="Pangilinan J."/>
            <person name="Lipzen A."/>
            <person name="Riley R."/>
            <person name="Grigoriev I.V."/>
            <person name="Spatafora J.W."/>
            <person name="Choi I.-G."/>
        </authorList>
    </citation>
    <scope>NUCLEOTIDE SEQUENCE [LARGE SCALE GENOMIC DNA]</scope>
    <source>
        <strain evidence="2 3">KUC8140</strain>
    </source>
</reference>
<dbReference type="Pfam" id="PF04749">
    <property type="entry name" value="PLAC8"/>
    <property type="match status" value="1"/>
</dbReference>
<dbReference type="STRING" id="27342.A0A0H2SGE7"/>
<dbReference type="EMBL" id="KQ085920">
    <property type="protein sequence ID" value="KLO16136.1"/>
    <property type="molecule type" value="Genomic_DNA"/>
</dbReference>
<dbReference type="NCBIfam" id="TIGR01571">
    <property type="entry name" value="A_thal_Cys_rich"/>
    <property type="match status" value="1"/>
</dbReference>
<dbReference type="PANTHER" id="PTHR15907">
    <property type="entry name" value="DUF614 FAMILY PROTEIN-RELATED"/>
    <property type="match status" value="1"/>
</dbReference>
<accession>A0A0H2SGE7</accession>
<dbReference type="InterPro" id="IPR006461">
    <property type="entry name" value="PLAC_motif_containing"/>
</dbReference>
<dbReference type="InParanoid" id="A0A0H2SGE7"/>
<protein>
    <submittedName>
        <fullName evidence="2">PLAC8-domain-containing protein</fullName>
    </submittedName>
</protein>
<sequence length="159" mass="17226">MATTTVQPGASAVMDPKNAKGMPRDVSGEREWSNGLFACFNEPGTCILSWCCPSMVYSQVKSRLTFLNTQGRPHPSGGDMFGSDCFIHCCLTSCCAAGWVLQIGQRGGTRMRYNIKGGGFNDCLSAACCTPCELTQQTQELALEEQALMGQPQDMHQKV</sequence>
<name>A0A0H2SGE7_9AGAM</name>
<evidence type="ECO:0000313" key="2">
    <source>
        <dbReference type="EMBL" id="KLO16136.1"/>
    </source>
</evidence>
<dbReference type="Proteomes" id="UP000053477">
    <property type="component" value="Unassembled WGS sequence"/>
</dbReference>
<organism evidence="2 3">
    <name type="scientific">Schizopora paradoxa</name>
    <dbReference type="NCBI Taxonomy" id="27342"/>
    <lineage>
        <taxon>Eukaryota</taxon>
        <taxon>Fungi</taxon>
        <taxon>Dikarya</taxon>
        <taxon>Basidiomycota</taxon>
        <taxon>Agaricomycotina</taxon>
        <taxon>Agaricomycetes</taxon>
        <taxon>Hymenochaetales</taxon>
        <taxon>Schizoporaceae</taxon>
        <taxon>Schizopora</taxon>
    </lineage>
</organism>
<dbReference type="AlphaFoldDB" id="A0A0H2SGE7"/>
<evidence type="ECO:0000313" key="3">
    <source>
        <dbReference type="Proteomes" id="UP000053477"/>
    </source>
</evidence>
<gene>
    <name evidence="2" type="ORF">SCHPADRAFT_870151</name>
</gene>
<evidence type="ECO:0000256" key="1">
    <source>
        <dbReference type="SAM" id="MobiDB-lite"/>
    </source>
</evidence>
<keyword evidence="3" id="KW-1185">Reference proteome</keyword>
<proteinExistence type="predicted"/>